<proteinExistence type="predicted"/>
<dbReference type="Pfam" id="PF09911">
    <property type="entry name" value="DUF2140"/>
    <property type="match status" value="1"/>
</dbReference>
<accession>A0ABW8UBU7</accession>
<keyword evidence="1" id="KW-0812">Transmembrane</keyword>
<name>A0ABW8UBU7_9LACO</name>
<comment type="caution">
    <text evidence="2">The sequence shown here is derived from an EMBL/GenBank/DDBJ whole genome shotgun (WGS) entry which is preliminary data.</text>
</comment>
<evidence type="ECO:0000256" key="1">
    <source>
        <dbReference type="SAM" id="Phobius"/>
    </source>
</evidence>
<sequence>MNTKKRTTKKAPLNWWKWLFIGLVAIIIGSGAYLGTKLTTPPATTTSSEKLIKREPTFAVNLNKSQVNAVTSYYLSHYLKNSKIKYEFTLDDQAVLKGKFKLLGYPVPFSIYFDPYVRENGDVQLKARRMAIGSLSVPITTVMNYISHSYKFPKWVVFDSKQKTILLKLNEFKMKNGMQIKATRIDLPNDKINLNIYIPQFN</sequence>
<dbReference type="InterPro" id="IPR018672">
    <property type="entry name" value="DUF2140"/>
</dbReference>
<keyword evidence="3" id="KW-1185">Reference proteome</keyword>
<gene>
    <name evidence="2" type="ORF">ACEN34_06795</name>
</gene>
<dbReference type="Proteomes" id="UP001625389">
    <property type="component" value="Unassembled WGS sequence"/>
</dbReference>
<keyword evidence="1" id="KW-0472">Membrane</keyword>
<feature type="transmembrane region" description="Helical" evidence="1">
    <location>
        <begin position="15"/>
        <end position="35"/>
    </location>
</feature>
<evidence type="ECO:0000313" key="3">
    <source>
        <dbReference type="Proteomes" id="UP001625389"/>
    </source>
</evidence>
<reference evidence="2 3" key="1">
    <citation type="submission" date="2024-08" db="EMBL/GenBank/DDBJ databases">
        <authorList>
            <person name="Arias E."/>
        </authorList>
    </citation>
    <scope>NUCLEOTIDE SEQUENCE [LARGE SCALE GENOMIC DNA]</scope>
    <source>
        <strain evidence="2 3">FAM 25317</strain>
    </source>
</reference>
<keyword evidence="1" id="KW-1133">Transmembrane helix</keyword>
<dbReference type="RefSeq" id="WP_407137343.1">
    <property type="nucleotide sequence ID" value="NZ_JBGQPK010000022.1"/>
</dbReference>
<organism evidence="2 3">
    <name type="scientific">Loigolactobacillus zhaoyuanensis</name>
    <dbReference type="NCBI Taxonomy" id="2486017"/>
    <lineage>
        <taxon>Bacteria</taxon>
        <taxon>Bacillati</taxon>
        <taxon>Bacillota</taxon>
        <taxon>Bacilli</taxon>
        <taxon>Lactobacillales</taxon>
        <taxon>Lactobacillaceae</taxon>
        <taxon>Loigolactobacillus</taxon>
    </lineage>
</organism>
<protein>
    <submittedName>
        <fullName evidence="2">YpmS family protein</fullName>
    </submittedName>
</protein>
<dbReference type="EMBL" id="JBGQPK010000022">
    <property type="protein sequence ID" value="MFL2029324.1"/>
    <property type="molecule type" value="Genomic_DNA"/>
</dbReference>
<evidence type="ECO:0000313" key="2">
    <source>
        <dbReference type="EMBL" id="MFL2029324.1"/>
    </source>
</evidence>